<feature type="transmembrane region" description="Helical" evidence="6">
    <location>
        <begin position="404"/>
        <end position="424"/>
    </location>
</feature>
<dbReference type="GO" id="GO:0005886">
    <property type="term" value="C:plasma membrane"/>
    <property type="evidence" value="ECO:0007669"/>
    <property type="project" value="TreeGrafter"/>
</dbReference>
<gene>
    <name evidence="7" type="ORF">LAME_0A00188G</name>
</gene>
<feature type="transmembrane region" description="Helical" evidence="6">
    <location>
        <begin position="277"/>
        <end position="296"/>
    </location>
</feature>
<feature type="transmembrane region" description="Helical" evidence="6">
    <location>
        <begin position="365"/>
        <end position="383"/>
    </location>
</feature>
<dbReference type="PANTHER" id="PTHR30618:SF15">
    <property type="entry name" value="NICOTINAMIDE RIBOSIDE TRANSPORTER 1-RELATED"/>
    <property type="match status" value="1"/>
</dbReference>
<keyword evidence="5 6" id="KW-0472">Membrane</keyword>
<dbReference type="InterPro" id="IPR045225">
    <property type="entry name" value="Uracil/uridine/allantoin_perm"/>
</dbReference>
<dbReference type="GO" id="GO:0015205">
    <property type="term" value="F:nucleobase transmembrane transporter activity"/>
    <property type="evidence" value="ECO:0007669"/>
    <property type="project" value="TreeGrafter"/>
</dbReference>
<proteinExistence type="inferred from homology"/>
<dbReference type="PANTHER" id="PTHR30618">
    <property type="entry name" value="NCS1 FAMILY PURINE/PYRIMIDINE TRANSPORTER"/>
    <property type="match status" value="1"/>
</dbReference>
<evidence type="ECO:0000256" key="6">
    <source>
        <dbReference type="SAM" id="Phobius"/>
    </source>
</evidence>
<name>A0A1G4IL51_9SACH</name>
<feature type="transmembrane region" description="Helical" evidence="6">
    <location>
        <begin position="112"/>
        <end position="130"/>
    </location>
</feature>
<dbReference type="InterPro" id="IPR001248">
    <property type="entry name" value="Pur-cyt_permease"/>
</dbReference>
<dbReference type="Pfam" id="PF02133">
    <property type="entry name" value="Transp_cyt_pur"/>
    <property type="match status" value="1"/>
</dbReference>
<keyword evidence="8" id="KW-1185">Reference proteome</keyword>
<evidence type="ECO:0000256" key="1">
    <source>
        <dbReference type="ARBA" id="ARBA00004141"/>
    </source>
</evidence>
<comment type="similarity">
    <text evidence="2">Belongs to the purine-cytosine permease (2.A.39) family.</text>
</comment>
<evidence type="ECO:0000256" key="2">
    <source>
        <dbReference type="ARBA" id="ARBA00008974"/>
    </source>
</evidence>
<feature type="transmembrane region" description="Helical" evidence="6">
    <location>
        <begin position="308"/>
        <end position="331"/>
    </location>
</feature>
<dbReference type="OrthoDB" id="2018619at2759"/>
<accession>A0A1G4IL51</accession>
<dbReference type="Gene3D" id="1.10.4160.10">
    <property type="entry name" value="Hydantoin permease"/>
    <property type="match status" value="1"/>
</dbReference>
<protein>
    <submittedName>
        <fullName evidence="7">LAME_0A00188g1_1</fullName>
    </submittedName>
</protein>
<comment type="subcellular location">
    <subcellularLocation>
        <location evidence="1">Membrane</location>
        <topology evidence="1">Multi-pass membrane protein</topology>
    </subcellularLocation>
</comment>
<reference evidence="8" key="1">
    <citation type="submission" date="2016-03" db="EMBL/GenBank/DDBJ databases">
        <authorList>
            <person name="Devillers Hugo."/>
        </authorList>
    </citation>
    <scope>NUCLEOTIDE SEQUENCE [LARGE SCALE GENOMIC DNA]</scope>
</reference>
<dbReference type="Proteomes" id="UP000191144">
    <property type="component" value="Chromosome A"/>
</dbReference>
<dbReference type="AlphaFoldDB" id="A0A1G4IL51"/>
<organism evidence="7 8">
    <name type="scientific">Lachancea meyersii CBS 8951</name>
    <dbReference type="NCBI Taxonomy" id="1266667"/>
    <lineage>
        <taxon>Eukaryota</taxon>
        <taxon>Fungi</taxon>
        <taxon>Dikarya</taxon>
        <taxon>Ascomycota</taxon>
        <taxon>Saccharomycotina</taxon>
        <taxon>Saccharomycetes</taxon>
        <taxon>Saccharomycetales</taxon>
        <taxon>Saccharomycetaceae</taxon>
        <taxon>Lachancea</taxon>
    </lineage>
</organism>
<feature type="transmembrane region" description="Helical" evidence="6">
    <location>
        <begin position="516"/>
        <end position="539"/>
    </location>
</feature>
<evidence type="ECO:0000256" key="3">
    <source>
        <dbReference type="ARBA" id="ARBA00022692"/>
    </source>
</evidence>
<keyword evidence="3 6" id="KW-0812">Transmembrane</keyword>
<feature type="transmembrane region" description="Helical" evidence="6">
    <location>
        <begin position="84"/>
        <end position="106"/>
    </location>
</feature>
<sequence length="600" mass="67288">MCGSLHKSPDANIGAIKNVLSSTDVEILQKNEEMGEENVPKNTWQKFWKALEVPHEDKPLSVLRNPDLEPILATQRTWGFWSFFAYWGLPNFAVATFSTGSALLALDLNIQQSIGSLVIANVLIAGFTILNSNPGIKFHIGYTLSQRMIFGIYGSFIGIIIRVGLSVVLYAYQAWLGGLCMNMVFDSFSQNYLNMKNTFPDSVPMAKKDLIGFLCFQLIQMPFSFVRPRHVNIPSIVTCFMTLFSVIGMMAYLIHSNGGPGPLYHTKVLLSSSQRSWMWLYSMTIWYSGVSPAVANQSDYSRFSSGSLSCYLGLFIGTVLPGTFVSLAGMLCASACKGLYGSAYWTPNEIVEEWLNTNYTSKARAASFFIGVSFTGSQLFLNLTQNGYACGMDLAGIFPRYINITRGTLFVQLISWVVQPWTFFNTSSSFLNVMSSFGVFVTPIMTLSIIDFYWVRKAKITLIDFFTISKKGAYWYDFGFNWRSISCLLLGIVLGLPGLAYESQADHKANTAMMNYYYGYMFFIPLVTGSLYCGITYIFPAHHEKMCQVDPLDFFRCFSGAERQKLGMLPFGEASICEYIEAEDPQEGWQKTTVEHEKGK</sequence>
<keyword evidence="4 6" id="KW-1133">Transmembrane helix</keyword>
<feature type="transmembrane region" description="Helical" evidence="6">
    <location>
        <begin position="150"/>
        <end position="172"/>
    </location>
</feature>
<evidence type="ECO:0000313" key="8">
    <source>
        <dbReference type="Proteomes" id="UP000191144"/>
    </source>
</evidence>
<feature type="transmembrane region" description="Helical" evidence="6">
    <location>
        <begin position="233"/>
        <end position="254"/>
    </location>
</feature>
<dbReference type="CDD" id="cd11482">
    <property type="entry name" value="SLC-NCS1sbd_NRT1-like"/>
    <property type="match status" value="1"/>
</dbReference>
<feature type="transmembrane region" description="Helical" evidence="6">
    <location>
        <begin position="474"/>
        <end position="496"/>
    </location>
</feature>
<dbReference type="EMBL" id="LT598483">
    <property type="protein sequence ID" value="SCU77232.1"/>
    <property type="molecule type" value="Genomic_DNA"/>
</dbReference>
<evidence type="ECO:0000256" key="5">
    <source>
        <dbReference type="ARBA" id="ARBA00023136"/>
    </source>
</evidence>
<evidence type="ECO:0000256" key="4">
    <source>
        <dbReference type="ARBA" id="ARBA00022989"/>
    </source>
</evidence>
<evidence type="ECO:0000313" key="7">
    <source>
        <dbReference type="EMBL" id="SCU77232.1"/>
    </source>
</evidence>
<feature type="transmembrane region" description="Helical" evidence="6">
    <location>
        <begin position="430"/>
        <end position="454"/>
    </location>
</feature>